<dbReference type="EMBL" id="JAKIHW010000067">
    <property type="protein sequence ID" value="MDE9621454.1"/>
    <property type="molecule type" value="Genomic_DNA"/>
</dbReference>
<protein>
    <recommendedName>
        <fullName evidence="3">Integrase</fullName>
    </recommendedName>
</protein>
<gene>
    <name evidence="1" type="ORF">L2111_25785</name>
</gene>
<name>A0A9X4GSD4_9ENTR</name>
<accession>A0A9X4GSD4</accession>
<proteinExistence type="predicted"/>
<evidence type="ECO:0000313" key="1">
    <source>
        <dbReference type="EMBL" id="MDE9621454.1"/>
    </source>
</evidence>
<comment type="caution">
    <text evidence="1">The sequence shown here is derived from an EMBL/GenBank/DDBJ whole genome shotgun (WGS) entry which is preliminary data.</text>
</comment>
<dbReference type="Proteomes" id="UP001147005">
    <property type="component" value="Unassembled WGS sequence"/>
</dbReference>
<evidence type="ECO:0008006" key="3">
    <source>
        <dbReference type="Google" id="ProtNLM"/>
    </source>
</evidence>
<feature type="non-terminal residue" evidence="1">
    <location>
        <position position="1"/>
    </location>
</feature>
<sequence length="68" mass="8170">GMLHFTENEKDIVNQHANKSIGKKHYDRYDYIVEKRETILKWEKAMQILLTNDGLNEIRLIVEKQQEL</sequence>
<reference evidence="1" key="1">
    <citation type="submission" date="2022-01" db="EMBL/GenBank/DDBJ databases">
        <title>Genetic Characterization of Carbapenem-resistant Citrobacter spp. from China: a multicenter study.</title>
        <authorList>
            <person name="Ye L."/>
        </authorList>
    </citation>
    <scope>NUCLEOTIDE SEQUENCE</scope>
    <source>
        <strain evidence="1">IR5432</strain>
    </source>
</reference>
<dbReference type="AlphaFoldDB" id="A0A9X4GSD4"/>
<evidence type="ECO:0000313" key="2">
    <source>
        <dbReference type="Proteomes" id="UP001147005"/>
    </source>
</evidence>
<organism evidence="1 2">
    <name type="scientific">Citrobacter portucalensis</name>
    <dbReference type="NCBI Taxonomy" id="1639133"/>
    <lineage>
        <taxon>Bacteria</taxon>
        <taxon>Pseudomonadati</taxon>
        <taxon>Pseudomonadota</taxon>
        <taxon>Gammaproteobacteria</taxon>
        <taxon>Enterobacterales</taxon>
        <taxon>Enterobacteriaceae</taxon>
        <taxon>Citrobacter</taxon>
        <taxon>Citrobacter freundii complex</taxon>
    </lineage>
</organism>